<reference evidence="7" key="1">
    <citation type="submission" date="2024-06" db="EMBL/GenBank/DDBJ databases">
        <authorList>
            <person name="Liu X."/>
            <person name="Lenzi L."/>
            <person name="Haldenby T S."/>
            <person name="Uol C."/>
        </authorList>
    </citation>
    <scope>NUCLEOTIDE SEQUENCE</scope>
</reference>
<dbReference type="InterPro" id="IPR050630">
    <property type="entry name" value="WD_repeat_EMAP"/>
</dbReference>
<feature type="compositionally biased region" description="Basic and acidic residues" evidence="6">
    <location>
        <begin position="1029"/>
        <end position="1039"/>
    </location>
</feature>
<dbReference type="PANTHER" id="PTHR13720:SF13">
    <property type="entry name" value="CILIA- AND FLAGELLA-ASSOCIATED PROTEIN 251"/>
    <property type="match status" value="1"/>
</dbReference>
<dbReference type="InterPro" id="IPR001680">
    <property type="entry name" value="WD40_rpt"/>
</dbReference>
<dbReference type="PANTHER" id="PTHR13720">
    <property type="entry name" value="WD-40 REPEAT PROTEIN"/>
    <property type="match status" value="1"/>
</dbReference>
<dbReference type="SMART" id="SM00320">
    <property type="entry name" value="WD40"/>
    <property type="match status" value="7"/>
</dbReference>
<dbReference type="EMBL" id="CAXLJL010000002">
    <property type="protein sequence ID" value="CAL5129601.1"/>
    <property type="molecule type" value="Genomic_DNA"/>
</dbReference>
<comment type="subcellular location">
    <subcellularLocation>
        <location evidence="1">Cell projection</location>
        <location evidence="1">Cilium</location>
    </subcellularLocation>
</comment>
<evidence type="ECO:0000256" key="6">
    <source>
        <dbReference type="SAM" id="MobiDB-lite"/>
    </source>
</evidence>
<keyword evidence="2" id="KW-0853">WD repeat</keyword>
<dbReference type="Proteomes" id="UP001497525">
    <property type="component" value="Unassembled WGS sequence"/>
</dbReference>
<evidence type="ECO:0000256" key="1">
    <source>
        <dbReference type="ARBA" id="ARBA00004138"/>
    </source>
</evidence>
<dbReference type="SUPFAM" id="SSF47473">
    <property type="entry name" value="EF-hand"/>
    <property type="match status" value="1"/>
</dbReference>
<keyword evidence="3" id="KW-0677">Repeat</keyword>
<comment type="caution">
    <text evidence="7">The sequence shown here is derived from an EMBL/GenBank/DDBJ whole genome shotgun (WGS) entry which is preliminary data.</text>
</comment>
<dbReference type="InterPro" id="IPR036322">
    <property type="entry name" value="WD40_repeat_dom_sf"/>
</dbReference>
<dbReference type="Gene3D" id="2.130.10.10">
    <property type="entry name" value="YVTN repeat-like/Quinoprotein amine dehydrogenase"/>
    <property type="match status" value="2"/>
</dbReference>
<feature type="compositionally biased region" description="Basic and acidic residues" evidence="6">
    <location>
        <begin position="67"/>
        <end position="80"/>
    </location>
</feature>
<sequence>MDLIEVNEQETHTITPTNPVHDLDDIPEDIGHFEHEVVHEKLALNEDFTEQEGNPSGVALIGNDQRGGPDDDASRKEKPIQSENARFWLEPPKDQVLYPLWTFGFNHSVPVINLSKKASNVVFYASSHLVILYDIDYNMQRVLRGHCNAVSCLTCSGDKRWLASGDSGPDSAVIIWDGKTGEPVRTMLSPHKNGVAAIALTDDARYLATLSADDVEQEFAIWNWTTGEETPLCSVKLDTAVSSQRTIEFKPGDYFHVATNSQHQVVFYDWSTSGKIEAYAPPLSDEDFNKRIGNYSYTRFMPGKNVALTATSQGLLVIWVSANDSLKKDYTETIFKKVTKLVPLHEKAITYLYITKCRSSGYAIVTGDSAGIVKFFDMNFMLLFWYQNLNGGPIVSVTFASRGILDEDEMTNWRSSMYLESTQYPQCSTIEAERFVVEDFIVTTAHANMIGVTVDGGILKIIHQDNHDEVTGLSANPILSNIAVCSYTGKLKIFDYNKKTVVAMRDFGTNDPIQTCKYDRSGHYLAVGFVSGYLRVVNSVTLLDVTSQPFTYGRGAITHADFDPQNEFCAFSDSAFTTTLLCRSSQNETDEWTYVGRVRVHHREITDILFWCSAGSKQSRLFSLGADQTLCEYDLYASTLHNIVVLGRYRVEQLATPLCLSSLPPCYKEDFLCISTSASKMKLFNSTSFMCRKTLMAFPPGVEFVRVAPLPSTPSDTAHFLVCMSDERLALVMMPLDGDPLKTTNLIAHPSGARGPAKGSDLAVSQDGQYVFTAGGPDNSVHMWGVNSKILEERVKKASEVKRRFYSLISPQFLEELKDYYYYSMLRTQGLKCLDTRETSLTIPISEIPFVMRAVGFYPTEEEVESMINEIKYSRFSETGSYVTDIDLDTFIQMYCNHRPYQGILFKDVERDFHKLCQVTDPDSGKLLTFRDPREKVRDIMKLPPEFLFSYLQALGEPISEDELAECLSVLLGCFPEGGRPEATEPISDRDLMKSVDNYLPMFLNAETFVKNILGLEYCIEQEKECDEDAKLQGRKTEATDSITNLLPNRDSATEGIQTE</sequence>
<feature type="region of interest" description="Disordered" evidence="6">
    <location>
        <begin position="49"/>
        <end position="84"/>
    </location>
</feature>
<dbReference type="SUPFAM" id="SSF101908">
    <property type="entry name" value="Putative isomerase YbhE"/>
    <property type="match status" value="1"/>
</dbReference>
<evidence type="ECO:0000313" key="7">
    <source>
        <dbReference type="EMBL" id="CAL5129601.1"/>
    </source>
</evidence>
<dbReference type="InterPro" id="IPR011992">
    <property type="entry name" value="EF-hand-dom_pair"/>
</dbReference>
<dbReference type="Pfam" id="PF00400">
    <property type="entry name" value="WD40"/>
    <property type="match status" value="1"/>
</dbReference>
<protein>
    <recommendedName>
        <fullName evidence="5">Cilia- and flagella-associated protein 251</fullName>
    </recommendedName>
</protein>
<accession>A0AAV2T0R6</accession>
<dbReference type="Gene3D" id="1.10.238.10">
    <property type="entry name" value="EF-hand"/>
    <property type="match status" value="1"/>
</dbReference>
<proteinExistence type="predicted"/>
<evidence type="ECO:0000256" key="3">
    <source>
        <dbReference type="ARBA" id="ARBA00022737"/>
    </source>
</evidence>
<dbReference type="GO" id="GO:0031514">
    <property type="term" value="C:motile cilium"/>
    <property type="evidence" value="ECO:0007669"/>
    <property type="project" value="TreeGrafter"/>
</dbReference>
<evidence type="ECO:0000256" key="4">
    <source>
        <dbReference type="ARBA" id="ARBA00023273"/>
    </source>
</evidence>
<evidence type="ECO:0000313" key="8">
    <source>
        <dbReference type="Proteomes" id="UP001497525"/>
    </source>
</evidence>
<feature type="region of interest" description="Disordered" evidence="6">
    <location>
        <begin position="1029"/>
        <end position="1060"/>
    </location>
</feature>
<organism evidence="7 8">
    <name type="scientific">Calicophoron daubneyi</name>
    <name type="common">Rumen fluke</name>
    <name type="synonym">Paramphistomum daubneyi</name>
    <dbReference type="NCBI Taxonomy" id="300641"/>
    <lineage>
        <taxon>Eukaryota</taxon>
        <taxon>Metazoa</taxon>
        <taxon>Spiralia</taxon>
        <taxon>Lophotrochozoa</taxon>
        <taxon>Platyhelminthes</taxon>
        <taxon>Trematoda</taxon>
        <taxon>Digenea</taxon>
        <taxon>Plagiorchiida</taxon>
        <taxon>Pronocephalata</taxon>
        <taxon>Paramphistomoidea</taxon>
        <taxon>Paramphistomidae</taxon>
        <taxon>Calicophoron</taxon>
    </lineage>
</organism>
<dbReference type="AlphaFoldDB" id="A0AAV2T0R6"/>
<keyword evidence="4" id="KW-0966">Cell projection</keyword>
<gene>
    <name evidence="7" type="ORF">CDAUBV1_LOCUS636</name>
</gene>
<dbReference type="InterPro" id="IPR015943">
    <property type="entry name" value="WD40/YVTN_repeat-like_dom_sf"/>
</dbReference>
<evidence type="ECO:0000256" key="5">
    <source>
        <dbReference type="ARBA" id="ARBA00040994"/>
    </source>
</evidence>
<evidence type="ECO:0000256" key="2">
    <source>
        <dbReference type="ARBA" id="ARBA00022574"/>
    </source>
</evidence>
<dbReference type="SUPFAM" id="SSF50978">
    <property type="entry name" value="WD40 repeat-like"/>
    <property type="match status" value="1"/>
</dbReference>
<name>A0AAV2T0R6_CALDB</name>